<dbReference type="Pfam" id="PF13857">
    <property type="entry name" value="Ank_5"/>
    <property type="match status" value="1"/>
</dbReference>
<keyword evidence="2" id="KW-0677">Repeat</keyword>
<comment type="similarity">
    <text evidence="1">Belongs to the ankyrin SOCS box (ASB) family.</text>
</comment>
<sequence>MAVPVEMEVEDDFEVEEQLQIPPDLARLHTAAESGKADDLSQALRELNVSINEPGEDGDTALHLACLYGHAQCAQILLEAGASVDVKDEDGALPLHDACAGGYVDIVKAVLMACGDKQKVKSLLDTADVDGDTPLHNAARGNHGSVVEVLLTNGASSSITNVQGKTAAELSDDPNVQKLLEEAPSQ</sequence>
<keyword evidence="3 4" id="KW-0040">ANK repeat</keyword>
<dbReference type="OMA" id="SECIRRM"/>
<evidence type="ECO:0000256" key="5">
    <source>
        <dbReference type="SAM" id="MobiDB-lite"/>
    </source>
</evidence>
<dbReference type="PANTHER" id="PTHR24136">
    <property type="entry name" value="SOWAH (DROSOPHILA) HOMOLOG"/>
    <property type="match status" value="1"/>
</dbReference>
<feature type="repeat" description="ANK" evidence="4">
    <location>
        <begin position="130"/>
        <end position="162"/>
    </location>
</feature>
<proteinExistence type="inferred from homology"/>
<dbReference type="GO" id="GO:0045732">
    <property type="term" value="P:positive regulation of protein catabolic process"/>
    <property type="evidence" value="ECO:0007669"/>
    <property type="project" value="TreeGrafter"/>
</dbReference>
<dbReference type="Pfam" id="PF12796">
    <property type="entry name" value="Ank_2"/>
    <property type="match status" value="1"/>
</dbReference>
<feature type="region of interest" description="Disordered" evidence="5">
    <location>
        <begin position="165"/>
        <end position="186"/>
    </location>
</feature>
<reference evidence="6" key="1">
    <citation type="submission" date="2021-08" db="EMBL/GenBank/DDBJ databases">
        <title>WGS assembly of Ceratopteris richardii.</title>
        <authorList>
            <person name="Marchant D.B."/>
            <person name="Chen G."/>
            <person name="Jenkins J."/>
            <person name="Shu S."/>
            <person name="Leebens-Mack J."/>
            <person name="Grimwood J."/>
            <person name="Schmutz J."/>
            <person name="Soltis P."/>
            <person name="Soltis D."/>
            <person name="Chen Z.-H."/>
        </authorList>
    </citation>
    <scope>NUCLEOTIDE SEQUENCE</scope>
    <source>
        <strain evidence="6">Whitten #5841</strain>
        <tissue evidence="6">Leaf</tissue>
    </source>
</reference>
<evidence type="ECO:0000256" key="1">
    <source>
        <dbReference type="ARBA" id="ARBA00005949"/>
    </source>
</evidence>
<evidence type="ECO:0000256" key="3">
    <source>
        <dbReference type="ARBA" id="ARBA00023043"/>
    </source>
</evidence>
<dbReference type="PANTHER" id="PTHR24136:SF15">
    <property type="entry name" value="ANK_REP_REGION DOMAIN-CONTAINING PROTEIN"/>
    <property type="match status" value="1"/>
</dbReference>
<evidence type="ECO:0000256" key="4">
    <source>
        <dbReference type="PROSITE-ProRule" id="PRU00023"/>
    </source>
</evidence>
<dbReference type="PROSITE" id="PS50088">
    <property type="entry name" value="ANK_REPEAT"/>
    <property type="match status" value="2"/>
</dbReference>
<dbReference type="EMBL" id="CM035434">
    <property type="protein sequence ID" value="KAH7292507.1"/>
    <property type="molecule type" value="Genomic_DNA"/>
</dbReference>
<accession>A0A8T2R9C6</accession>
<evidence type="ECO:0000313" key="7">
    <source>
        <dbReference type="Proteomes" id="UP000825935"/>
    </source>
</evidence>
<organism evidence="6 7">
    <name type="scientific">Ceratopteris richardii</name>
    <name type="common">Triangle waterfern</name>
    <dbReference type="NCBI Taxonomy" id="49495"/>
    <lineage>
        <taxon>Eukaryota</taxon>
        <taxon>Viridiplantae</taxon>
        <taxon>Streptophyta</taxon>
        <taxon>Embryophyta</taxon>
        <taxon>Tracheophyta</taxon>
        <taxon>Polypodiopsida</taxon>
        <taxon>Polypodiidae</taxon>
        <taxon>Polypodiales</taxon>
        <taxon>Pteridineae</taxon>
        <taxon>Pteridaceae</taxon>
        <taxon>Parkerioideae</taxon>
        <taxon>Ceratopteris</taxon>
    </lineage>
</organism>
<keyword evidence="7" id="KW-1185">Reference proteome</keyword>
<dbReference type="PRINTS" id="PR01415">
    <property type="entry name" value="ANKYRIN"/>
</dbReference>
<evidence type="ECO:0000256" key="2">
    <source>
        <dbReference type="ARBA" id="ARBA00022737"/>
    </source>
</evidence>
<dbReference type="SUPFAM" id="SSF48403">
    <property type="entry name" value="Ankyrin repeat"/>
    <property type="match status" value="1"/>
</dbReference>
<dbReference type="InterPro" id="IPR036770">
    <property type="entry name" value="Ankyrin_rpt-contain_sf"/>
</dbReference>
<gene>
    <name evidence="6" type="ORF">KP509_29G071600</name>
</gene>
<dbReference type="InterPro" id="IPR051573">
    <property type="entry name" value="Ankyrin-SOCS_box_domain"/>
</dbReference>
<protein>
    <submittedName>
        <fullName evidence="6">Uncharacterized protein</fullName>
    </submittedName>
</protein>
<dbReference type="OrthoDB" id="194358at2759"/>
<name>A0A8T2R9C6_CERRI</name>
<dbReference type="SMART" id="SM00248">
    <property type="entry name" value="ANK"/>
    <property type="match status" value="3"/>
</dbReference>
<comment type="caution">
    <text evidence="6">The sequence shown here is derived from an EMBL/GenBank/DDBJ whole genome shotgun (WGS) entry which is preliminary data.</text>
</comment>
<feature type="repeat" description="ANK" evidence="4">
    <location>
        <begin position="57"/>
        <end position="89"/>
    </location>
</feature>
<dbReference type="GO" id="GO:0016567">
    <property type="term" value="P:protein ubiquitination"/>
    <property type="evidence" value="ECO:0007669"/>
    <property type="project" value="TreeGrafter"/>
</dbReference>
<dbReference type="AlphaFoldDB" id="A0A8T2R9C6"/>
<dbReference type="PROSITE" id="PS50297">
    <property type="entry name" value="ANK_REP_REGION"/>
    <property type="match status" value="2"/>
</dbReference>
<dbReference type="InterPro" id="IPR002110">
    <property type="entry name" value="Ankyrin_rpt"/>
</dbReference>
<dbReference type="Gene3D" id="1.25.40.20">
    <property type="entry name" value="Ankyrin repeat-containing domain"/>
    <property type="match status" value="2"/>
</dbReference>
<evidence type="ECO:0000313" key="6">
    <source>
        <dbReference type="EMBL" id="KAH7292507.1"/>
    </source>
</evidence>
<dbReference type="Proteomes" id="UP000825935">
    <property type="component" value="Chromosome 29"/>
</dbReference>
<dbReference type="FunFam" id="1.25.40.20:FF:000316">
    <property type="entry name" value="BRCA1-associated RING domain protein 1"/>
    <property type="match status" value="1"/>
</dbReference>